<protein>
    <recommendedName>
        <fullName evidence="1">Aminoglycoside phosphotransferase domain-containing protein</fullName>
    </recommendedName>
</protein>
<reference evidence="2 3" key="1">
    <citation type="journal article" date="2016" name="Genome Announc.">
        <title>Genome Sequence of Madurella mycetomatis mm55, Isolated from a Human Mycetoma Case in Sudan.</title>
        <authorList>
            <person name="Smit S."/>
            <person name="Derks M.F."/>
            <person name="Bervoets S."/>
            <person name="Fahal A."/>
            <person name="van Leeuwen W."/>
            <person name="van Belkum A."/>
            <person name="van de Sande W.W."/>
        </authorList>
    </citation>
    <scope>NUCLEOTIDE SEQUENCE [LARGE SCALE GENOMIC DNA]</scope>
    <source>
        <strain evidence="3">mm55</strain>
    </source>
</reference>
<evidence type="ECO:0000313" key="2">
    <source>
        <dbReference type="EMBL" id="KXX81450.1"/>
    </source>
</evidence>
<dbReference type="InterPro" id="IPR002575">
    <property type="entry name" value="Aminoglycoside_PTrfase"/>
</dbReference>
<dbReference type="OrthoDB" id="5598852at2759"/>
<keyword evidence="3" id="KW-1185">Reference proteome</keyword>
<sequence length="283" mass="31626">MPSINSDNDLPNLLNAPTKQVVVQFRTERLDLDAFKTARRALGEHIVPQVGALNDEEPEAEGAWAYWLTKLPGKMWLHGVASKGAEGRIAVNKSLGRLFAQGRLANDSGEAVVSTVRPHLDAILASSINEIMPYRQMLLGFHDKLDEIAKLPLWVTHYDLNAVNVLIDEDCKVSGLIDWELSKPKPFSVVFGRIHTIAGEFTGGEFWMPDEFEDAERGFWRELFDGLPQKTRAMLEKNIDLVQEAVILGTLLDAFFWEDGKVGCGQVTIKALPKFITYRIPLG</sequence>
<dbReference type="Pfam" id="PF01636">
    <property type="entry name" value="APH"/>
    <property type="match status" value="1"/>
</dbReference>
<dbReference type="InterPro" id="IPR011009">
    <property type="entry name" value="Kinase-like_dom_sf"/>
</dbReference>
<dbReference type="Proteomes" id="UP000078237">
    <property type="component" value="Unassembled WGS sequence"/>
</dbReference>
<organism evidence="2 3">
    <name type="scientific">Madurella mycetomatis</name>
    <dbReference type="NCBI Taxonomy" id="100816"/>
    <lineage>
        <taxon>Eukaryota</taxon>
        <taxon>Fungi</taxon>
        <taxon>Dikarya</taxon>
        <taxon>Ascomycota</taxon>
        <taxon>Pezizomycotina</taxon>
        <taxon>Sordariomycetes</taxon>
        <taxon>Sordariomycetidae</taxon>
        <taxon>Sordariales</taxon>
        <taxon>Sordariales incertae sedis</taxon>
        <taxon>Madurella</taxon>
    </lineage>
</organism>
<comment type="caution">
    <text evidence="2">The sequence shown here is derived from an EMBL/GenBank/DDBJ whole genome shotgun (WGS) entry which is preliminary data.</text>
</comment>
<evidence type="ECO:0000259" key="1">
    <source>
        <dbReference type="Pfam" id="PF01636"/>
    </source>
</evidence>
<dbReference type="SUPFAM" id="SSF56112">
    <property type="entry name" value="Protein kinase-like (PK-like)"/>
    <property type="match status" value="1"/>
</dbReference>
<proteinExistence type="predicted"/>
<dbReference type="EMBL" id="LCTW02000035">
    <property type="protein sequence ID" value="KXX81450.1"/>
    <property type="molecule type" value="Genomic_DNA"/>
</dbReference>
<gene>
    <name evidence="2" type="ORF">MMYC01_202664</name>
</gene>
<dbReference type="STRING" id="100816.A0A175WE87"/>
<dbReference type="AlphaFoldDB" id="A0A175WE87"/>
<name>A0A175WE87_9PEZI</name>
<evidence type="ECO:0000313" key="3">
    <source>
        <dbReference type="Proteomes" id="UP000078237"/>
    </source>
</evidence>
<accession>A0A175WE87</accession>
<feature type="domain" description="Aminoglycoside phosphotransferase" evidence="1">
    <location>
        <begin position="30"/>
        <end position="191"/>
    </location>
</feature>
<dbReference type="VEuPathDB" id="FungiDB:MMYC01_202664"/>